<gene>
    <name evidence="2" type="ORF">CAE01nite_17770</name>
</gene>
<evidence type="ECO:0000313" key="2">
    <source>
        <dbReference type="EMBL" id="GEO34052.1"/>
    </source>
</evidence>
<dbReference type="AlphaFoldDB" id="A0A512DC44"/>
<organism evidence="2 3">
    <name type="scientific">Cellulomonas aerilata</name>
    <dbReference type="NCBI Taxonomy" id="515326"/>
    <lineage>
        <taxon>Bacteria</taxon>
        <taxon>Bacillati</taxon>
        <taxon>Actinomycetota</taxon>
        <taxon>Actinomycetes</taxon>
        <taxon>Micrococcales</taxon>
        <taxon>Cellulomonadaceae</taxon>
        <taxon>Cellulomonas</taxon>
    </lineage>
</organism>
<protein>
    <submittedName>
        <fullName evidence="2">Uncharacterized protein</fullName>
    </submittedName>
</protein>
<feature type="region of interest" description="Disordered" evidence="1">
    <location>
        <begin position="85"/>
        <end position="108"/>
    </location>
</feature>
<dbReference type="Proteomes" id="UP000321181">
    <property type="component" value="Unassembled WGS sequence"/>
</dbReference>
<sequence length="108" mass="11853">MAEYICVDGPLEGRLFRWRKAPRTGEPLTVAVVDVDHAVLEVDYRVTATEEAGSGRLEFVGARDAHGHGTTSLLSRVRRVRGRVADAPGRTARAASDRLRRGHAALRH</sequence>
<comment type="caution">
    <text evidence="2">The sequence shown here is derived from an EMBL/GenBank/DDBJ whole genome shotgun (WGS) entry which is preliminary data.</text>
</comment>
<dbReference type="EMBL" id="BJYY01000013">
    <property type="protein sequence ID" value="GEO34052.1"/>
    <property type="molecule type" value="Genomic_DNA"/>
</dbReference>
<evidence type="ECO:0000256" key="1">
    <source>
        <dbReference type="SAM" id="MobiDB-lite"/>
    </source>
</evidence>
<accession>A0A512DC44</accession>
<reference evidence="2 3" key="1">
    <citation type="submission" date="2019-07" db="EMBL/GenBank/DDBJ databases">
        <title>Whole genome shotgun sequence of Cellulomonas aerilata NBRC 106308.</title>
        <authorList>
            <person name="Hosoyama A."/>
            <person name="Uohara A."/>
            <person name="Ohji S."/>
            <person name="Ichikawa N."/>
        </authorList>
    </citation>
    <scope>NUCLEOTIDE SEQUENCE [LARGE SCALE GENOMIC DNA]</scope>
    <source>
        <strain evidence="2 3">NBRC 106308</strain>
    </source>
</reference>
<evidence type="ECO:0000313" key="3">
    <source>
        <dbReference type="Proteomes" id="UP000321181"/>
    </source>
</evidence>
<name>A0A512DC44_9CELL</name>
<keyword evidence="3" id="KW-1185">Reference proteome</keyword>
<dbReference type="RefSeq" id="WP_146902994.1">
    <property type="nucleotide sequence ID" value="NZ_BAAARM010000003.1"/>
</dbReference>
<proteinExistence type="predicted"/>